<dbReference type="Pfam" id="PF13458">
    <property type="entry name" value="Peripla_BP_6"/>
    <property type="match status" value="1"/>
</dbReference>
<name>A0A328VI64_9CHLR</name>
<dbReference type="PANTHER" id="PTHR47151:SF2">
    <property type="entry name" value="AMINO ACID BINDING PROTEIN"/>
    <property type="match status" value="1"/>
</dbReference>
<accession>A0A328VI64</accession>
<feature type="signal peptide" evidence="3">
    <location>
        <begin position="1"/>
        <end position="26"/>
    </location>
</feature>
<keyword evidence="6" id="KW-1185">Reference proteome</keyword>
<comment type="similarity">
    <text evidence="1">Belongs to the leucine-binding protein family.</text>
</comment>
<evidence type="ECO:0000313" key="5">
    <source>
        <dbReference type="EMBL" id="RAQ94754.1"/>
    </source>
</evidence>
<dbReference type="OrthoDB" id="9783240at2"/>
<dbReference type="SUPFAM" id="SSF53822">
    <property type="entry name" value="Periplasmic binding protein-like I"/>
    <property type="match status" value="1"/>
</dbReference>
<feature type="domain" description="Leucine-binding protein" evidence="4">
    <location>
        <begin position="44"/>
        <end position="423"/>
    </location>
</feature>
<dbReference type="InterPro" id="IPR028082">
    <property type="entry name" value="Peripla_BP_I"/>
</dbReference>
<comment type="caution">
    <text evidence="5">The sequence shown here is derived from an EMBL/GenBank/DDBJ whole genome shotgun (WGS) entry which is preliminary data.</text>
</comment>
<keyword evidence="2 3" id="KW-0732">Signal</keyword>
<sequence length="440" mass="46178">MKRNWLRFMAMTMGIPLLVVMLVACGAGTTTGTSTSTTQGSTIIKVATDFPVSGADAGIGKSTENGAHLAVDEANANHVIPGYTLQFDPQDDVGASGVHDPTKGANNMKALVGDALVAGVVGPLNSNVAQAEMPIANQAPLAMISPANTNPCLTKEGADVGCTGANDLVPKLRPTGKVTYFRVAATDDHQGPAMADYLYNTLHLRTAYVIDDTETYGAGLAKYFVQEWTKLGGTVVDGKSHSVKSTTSYLNLLTAAAASKPDVIYFGGNYSTGGQLIQQQMMTIPSLKNAVFAGGDGLTGSSDFYKQIVDSGGKAYMTVAAPDVSKIPAAQQFIKDYTAKYGDVGPYSAAAYDAMNILIQAIKTALTKTHTPKDSSDAAQAQVFRQAVIDALKTITYNGITGKISFDQNGDTTNKIFTVYQVANVNGQPDLEAKEVVTVQ</sequence>
<dbReference type="EMBL" id="MCIF01000002">
    <property type="protein sequence ID" value="RAQ94754.1"/>
    <property type="molecule type" value="Genomic_DNA"/>
</dbReference>
<dbReference type="InterPro" id="IPR028081">
    <property type="entry name" value="Leu-bd"/>
</dbReference>
<dbReference type="RefSeq" id="WP_112426905.1">
    <property type="nucleotide sequence ID" value="NZ_MCIF01000002.1"/>
</dbReference>
<dbReference type="CDD" id="cd06342">
    <property type="entry name" value="PBP1_ABC_LIVBP-like"/>
    <property type="match status" value="1"/>
</dbReference>
<evidence type="ECO:0000313" key="6">
    <source>
        <dbReference type="Proteomes" id="UP000248706"/>
    </source>
</evidence>
<feature type="chain" id="PRO_5016405808" description="Leucine-binding protein domain-containing protein" evidence="3">
    <location>
        <begin position="27"/>
        <end position="440"/>
    </location>
</feature>
<evidence type="ECO:0000256" key="2">
    <source>
        <dbReference type="ARBA" id="ARBA00022729"/>
    </source>
</evidence>
<evidence type="ECO:0000259" key="4">
    <source>
        <dbReference type="Pfam" id="PF13458"/>
    </source>
</evidence>
<gene>
    <name evidence="5" type="ORF">A4R35_04345</name>
</gene>
<reference evidence="5 6" key="1">
    <citation type="submission" date="2016-08" db="EMBL/GenBank/DDBJ databases">
        <title>Analysis of Carbohydrate Active Enzymes in Thermogemmatispora T81 Reveals Carbohydrate Degradation Ability.</title>
        <authorList>
            <person name="Tomazini A."/>
            <person name="Lal S."/>
            <person name="Stott M."/>
            <person name="Henrissat B."/>
            <person name="Polikarpov I."/>
            <person name="Sparling R."/>
            <person name="Levin D.B."/>
        </authorList>
    </citation>
    <scope>NUCLEOTIDE SEQUENCE [LARGE SCALE GENOMIC DNA]</scope>
    <source>
        <strain evidence="5 6">T81</strain>
    </source>
</reference>
<evidence type="ECO:0000256" key="1">
    <source>
        <dbReference type="ARBA" id="ARBA00010062"/>
    </source>
</evidence>
<dbReference type="PANTHER" id="PTHR47151">
    <property type="entry name" value="LEU/ILE/VAL-BINDING ABC TRANSPORTER SUBUNIT"/>
    <property type="match status" value="1"/>
</dbReference>
<dbReference type="Gene3D" id="3.40.50.2300">
    <property type="match status" value="2"/>
</dbReference>
<evidence type="ECO:0000256" key="3">
    <source>
        <dbReference type="SAM" id="SignalP"/>
    </source>
</evidence>
<protein>
    <recommendedName>
        <fullName evidence="4">Leucine-binding protein domain-containing protein</fullName>
    </recommendedName>
</protein>
<proteinExistence type="inferred from homology"/>
<dbReference type="Proteomes" id="UP000248706">
    <property type="component" value="Unassembled WGS sequence"/>
</dbReference>
<organism evidence="5 6">
    <name type="scientific">Thermogemmatispora tikiterensis</name>
    <dbReference type="NCBI Taxonomy" id="1825093"/>
    <lineage>
        <taxon>Bacteria</taxon>
        <taxon>Bacillati</taxon>
        <taxon>Chloroflexota</taxon>
        <taxon>Ktedonobacteria</taxon>
        <taxon>Thermogemmatisporales</taxon>
        <taxon>Thermogemmatisporaceae</taxon>
        <taxon>Thermogemmatispora</taxon>
    </lineage>
</organism>
<dbReference type="PROSITE" id="PS51257">
    <property type="entry name" value="PROKAR_LIPOPROTEIN"/>
    <property type="match status" value="1"/>
</dbReference>
<dbReference type="AlphaFoldDB" id="A0A328VI64"/>